<name>A0A8H6YJ28_9AGAR</name>
<reference evidence="3" key="1">
    <citation type="submission" date="2020-05" db="EMBL/GenBank/DDBJ databases">
        <title>Mycena genomes resolve the evolution of fungal bioluminescence.</title>
        <authorList>
            <person name="Tsai I.J."/>
        </authorList>
    </citation>
    <scope>NUCLEOTIDE SEQUENCE</scope>
    <source>
        <strain evidence="3">CCC161011</strain>
    </source>
</reference>
<keyword evidence="2" id="KW-0472">Membrane</keyword>
<evidence type="ECO:0000256" key="1">
    <source>
        <dbReference type="SAM" id="MobiDB-lite"/>
    </source>
</evidence>
<comment type="caution">
    <text evidence="3">The sequence shown here is derived from an EMBL/GenBank/DDBJ whole genome shotgun (WGS) entry which is preliminary data.</text>
</comment>
<accession>A0A8H6YJ28</accession>
<keyword evidence="2" id="KW-1133">Transmembrane helix</keyword>
<keyword evidence="2" id="KW-0812">Transmembrane</keyword>
<feature type="transmembrane region" description="Helical" evidence="2">
    <location>
        <begin position="127"/>
        <end position="149"/>
    </location>
</feature>
<dbReference type="Proteomes" id="UP000620124">
    <property type="component" value="Unassembled WGS sequence"/>
</dbReference>
<organism evidence="3 4">
    <name type="scientific">Mycena venus</name>
    <dbReference type="NCBI Taxonomy" id="2733690"/>
    <lineage>
        <taxon>Eukaryota</taxon>
        <taxon>Fungi</taxon>
        <taxon>Dikarya</taxon>
        <taxon>Basidiomycota</taxon>
        <taxon>Agaricomycotina</taxon>
        <taxon>Agaricomycetes</taxon>
        <taxon>Agaricomycetidae</taxon>
        <taxon>Agaricales</taxon>
        <taxon>Marasmiineae</taxon>
        <taxon>Mycenaceae</taxon>
        <taxon>Mycena</taxon>
    </lineage>
</organism>
<feature type="region of interest" description="Disordered" evidence="1">
    <location>
        <begin position="1"/>
        <end position="55"/>
    </location>
</feature>
<feature type="compositionally biased region" description="Gly residues" evidence="1">
    <location>
        <begin position="25"/>
        <end position="34"/>
    </location>
</feature>
<protein>
    <submittedName>
        <fullName evidence="3">Uncharacterized protein</fullName>
    </submittedName>
</protein>
<dbReference type="AlphaFoldDB" id="A0A8H6YJ28"/>
<dbReference type="EMBL" id="JACAZI010000005">
    <property type="protein sequence ID" value="KAF7360017.1"/>
    <property type="molecule type" value="Genomic_DNA"/>
</dbReference>
<sequence length="306" mass="32619">MPEKGHPGGGAGSNFDGTRNRKGSNFGGGRGGGDFLHNGGNRGGKGENFRNPKTFLSGSSTTFSSVTSVTSSGSFSPPNFPSVVLTSSPAASSTSVSENIPTSAQGMLVSSQSATVSSRQSIPTHTIVAVSVLLSFVLTIFAILLFFCLRWRRRRRSSTAEQWPPPNNSNTIYPFAMANPQMERRSPGPRKVALSFVDTNTAYALRDQYVEGEQRAARERAVDVESLYTLSTLPTSPTATHVSAPSRILRLLSRGSNTKTDQVSGLGTARESTGTSATPIQEVAPQMPPHLPAWDESDEHPPVYST</sequence>
<feature type="region of interest" description="Disordered" evidence="1">
    <location>
        <begin position="254"/>
        <end position="306"/>
    </location>
</feature>
<evidence type="ECO:0000313" key="4">
    <source>
        <dbReference type="Proteomes" id="UP000620124"/>
    </source>
</evidence>
<keyword evidence="4" id="KW-1185">Reference proteome</keyword>
<evidence type="ECO:0000313" key="3">
    <source>
        <dbReference type="EMBL" id="KAF7360017.1"/>
    </source>
</evidence>
<dbReference type="OrthoDB" id="3103915at2759"/>
<evidence type="ECO:0000256" key="2">
    <source>
        <dbReference type="SAM" id="Phobius"/>
    </source>
</evidence>
<feature type="compositionally biased region" description="Polar residues" evidence="1">
    <location>
        <begin position="254"/>
        <end position="279"/>
    </location>
</feature>
<proteinExistence type="predicted"/>
<gene>
    <name evidence="3" type="ORF">MVEN_00729300</name>
</gene>